<dbReference type="Pfam" id="PF00293">
    <property type="entry name" value="NUDIX"/>
    <property type="match status" value="1"/>
</dbReference>
<evidence type="ECO:0000256" key="6">
    <source>
        <dbReference type="ARBA" id="ARBA00023211"/>
    </source>
</evidence>
<dbReference type="NCBIfam" id="NF007980">
    <property type="entry name" value="PRK10707.1"/>
    <property type="match status" value="1"/>
</dbReference>
<keyword evidence="4 7" id="KW-0378">Hydrolase</keyword>
<dbReference type="PATRIC" id="fig|1458307.3.peg.3214"/>
<dbReference type="InterPro" id="IPR045121">
    <property type="entry name" value="CoAse"/>
</dbReference>
<evidence type="ECO:0000313" key="7">
    <source>
        <dbReference type="EMBL" id="AKS47704.1"/>
    </source>
</evidence>
<sequence length="201" mass="22188">MQNHKPCNDDLKNTLCRTIENVRQESSDFDLNSGVVLPKGRVLKPAAVLIAITEAGEMILTKRAAHLKHHAGQIAFAGGRMDETDRDLTHTALREAQEEIGLDPSVVNVLGSLPTHETVTSYSITPIVAMVPSGLKFTPEPGEVEEAFTVPLSHVLSPMNYRIEGRVWQGQKRYYYSAPYGPYYIWGATARILRGMAEAAQ</sequence>
<dbReference type="PANTHER" id="PTHR12992">
    <property type="entry name" value="NUDIX HYDROLASE"/>
    <property type="match status" value="1"/>
</dbReference>
<dbReference type="RefSeq" id="WP_082166487.1">
    <property type="nucleotide sequence ID" value="NZ_CP012160.1"/>
</dbReference>
<evidence type="ECO:0000313" key="8">
    <source>
        <dbReference type="Proteomes" id="UP000067444"/>
    </source>
</evidence>
<proteinExistence type="predicted"/>
<dbReference type="InterPro" id="IPR015797">
    <property type="entry name" value="NUDIX_hydrolase-like_dom_sf"/>
</dbReference>
<name>A0A0K0Y9S7_9RHOB</name>
<protein>
    <submittedName>
        <fullName evidence="7">Putative NUDIX hydrolase</fullName>
    </submittedName>
</protein>
<keyword evidence="6" id="KW-0464">Manganese</keyword>
<accession>A0A0K0Y9S7</accession>
<comment type="cofactor">
    <cofactor evidence="2">
        <name>Mg(2+)</name>
        <dbReference type="ChEBI" id="CHEBI:18420"/>
    </cofactor>
</comment>
<dbReference type="Gene3D" id="3.90.79.10">
    <property type="entry name" value="Nucleoside Triphosphate Pyrophosphohydrolase"/>
    <property type="match status" value="1"/>
</dbReference>
<dbReference type="AlphaFoldDB" id="A0A0K0Y9S7"/>
<keyword evidence="3" id="KW-0479">Metal-binding</keyword>
<dbReference type="InterPro" id="IPR000086">
    <property type="entry name" value="NUDIX_hydrolase_dom"/>
</dbReference>
<evidence type="ECO:0000256" key="4">
    <source>
        <dbReference type="ARBA" id="ARBA00022801"/>
    </source>
</evidence>
<dbReference type="GO" id="GO:0010945">
    <property type="term" value="F:coenzyme A diphosphatase activity"/>
    <property type="evidence" value="ECO:0007669"/>
    <property type="project" value="InterPro"/>
</dbReference>
<dbReference type="SUPFAM" id="SSF55811">
    <property type="entry name" value="Nudix"/>
    <property type="match status" value="1"/>
</dbReference>
<dbReference type="CDD" id="cd03426">
    <property type="entry name" value="NUDIX_CoAse_Nudt7"/>
    <property type="match status" value="1"/>
</dbReference>
<dbReference type="PROSITE" id="PS51462">
    <property type="entry name" value="NUDIX"/>
    <property type="match status" value="1"/>
</dbReference>
<dbReference type="OrthoDB" id="9802805at2"/>
<keyword evidence="8" id="KW-1185">Reference proteome</keyword>
<evidence type="ECO:0000256" key="1">
    <source>
        <dbReference type="ARBA" id="ARBA00001936"/>
    </source>
</evidence>
<evidence type="ECO:0000256" key="5">
    <source>
        <dbReference type="ARBA" id="ARBA00022842"/>
    </source>
</evidence>
<keyword evidence="5" id="KW-0460">Magnesium</keyword>
<gene>
    <name evidence="7" type="ORF">OSB_31910</name>
</gene>
<dbReference type="KEGG" id="otm:OSB_31910"/>
<reference evidence="7 8" key="1">
    <citation type="journal article" date="2015" name="Genome Announc.">
        <title>Closed Genome Sequence of Octadecabacter temperatus SB1, the First Mesophilic Species of the Genus Octadecabacter.</title>
        <authorList>
            <person name="Voget S."/>
            <person name="Billerbeck S."/>
            <person name="Simon M."/>
            <person name="Daniel R."/>
        </authorList>
    </citation>
    <scope>NUCLEOTIDE SEQUENCE [LARGE SCALE GENOMIC DNA]</scope>
    <source>
        <strain evidence="7 8">SB1</strain>
    </source>
</reference>
<dbReference type="GO" id="GO:0046872">
    <property type="term" value="F:metal ion binding"/>
    <property type="evidence" value="ECO:0007669"/>
    <property type="project" value="UniProtKB-KW"/>
</dbReference>
<dbReference type="EMBL" id="CP012160">
    <property type="protein sequence ID" value="AKS47704.1"/>
    <property type="molecule type" value="Genomic_DNA"/>
</dbReference>
<dbReference type="PANTHER" id="PTHR12992:SF11">
    <property type="entry name" value="MITOCHONDRIAL COENZYME A DIPHOSPHATASE NUDT8"/>
    <property type="match status" value="1"/>
</dbReference>
<dbReference type="STRING" id="1458307.OSB_31910"/>
<comment type="cofactor">
    <cofactor evidence="1">
        <name>Mn(2+)</name>
        <dbReference type="ChEBI" id="CHEBI:29035"/>
    </cofactor>
</comment>
<organism evidence="7 8">
    <name type="scientific">Octadecabacter temperatus</name>
    <dbReference type="NCBI Taxonomy" id="1458307"/>
    <lineage>
        <taxon>Bacteria</taxon>
        <taxon>Pseudomonadati</taxon>
        <taxon>Pseudomonadota</taxon>
        <taxon>Alphaproteobacteria</taxon>
        <taxon>Rhodobacterales</taxon>
        <taxon>Roseobacteraceae</taxon>
        <taxon>Octadecabacter</taxon>
    </lineage>
</organism>
<dbReference type="Proteomes" id="UP000067444">
    <property type="component" value="Chromosome"/>
</dbReference>
<evidence type="ECO:0000256" key="3">
    <source>
        <dbReference type="ARBA" id="ARBA00022723"/>
    </source>
</evidence>
<evidence type="ECO:0000256" key="2">
    <source>
        <dbReference type="ARBA" id="ARBA00001946"/>
    </source>
</evidence>